<feature type="compositionally biased region" description="Low complexity" evidence="3">
    <location>
        <begin position="1341"/>
        <end position="1366"/>
    </location>
</feature>
<dbReference type="GO" id="GO:0042026">
    <property type="term" value="P:protein refolding"/>
    <property type="evidence" value="ECO:0007669"/>
    <property type="project" value="TreeGrafter"/>
</dbReference>
<dbReference type="Pfam" id="PF00011">
    <property type="entry name" value="HSP20"/>
    <property type="match status" value="2"/>
</dbReference>
<feature type="compositionally biased region" description="Basic and acidic residues" evidence="3">
    <location>
        <begin position="521"/>
        <end position="534"/>
    </location>
</feature>
<feature type="compositionally biased region" description="Basic and acidic residues" evidence="3">
    <location>
        <begin position="566"/>
        <end position="589"/>
    </location>
</feature>
<feature type="compositionally biased region" description="Basic and acidic residues" evidence="3">
    <location>
        <begin position="793"/>
        <end position="802"/>
    </location>
</feature>
<evidence type="ECO:0000313" key="6">
    <source>
        <dbReference type="Proteomes" id="UP001497623"/>
    </source>
</evidence>
<feature type="domain" description="SHSP" evidence="4">
    <location>
        <begin position="70"/>
        <end position="190"/>
    </location>
</feature>
<evidence type="ECO:0000256" key="3">
    <source>
        <dbReference type="SAM" id="MobiDB-lite"/>
    </source>
</evidence>
<dbReference type="PANTHER" id="PTHR45640">
    <property type="entry name" value="HEAT SHOCK PROTEIN HSP-12.2-RELATED"/>
    <property type="match status" value="1"/>
</dbReference>
<dbReference type="GO" id="GO:0009408">
    <property type="term" value="P:response to heat"/>
    <property type="evidence" value="ECO:0007669"/>
    <property type="project" value="TreeGrafter"/>
</dbReference>
<feature type="compositionally biased region" description="Basic and acidic residues" evidence="3">
    <location>
        <begin position="1417"/>
        <end position="1430"/>
    </location>
</feature>
<feature type="compositionally biased region" description="Basic and acidic residues" evidence="3">
    <location>
        <begin position="1310"/>
        <end position="1320"/>
    </location>
</feature>
<comment type="similarity">
    <text evidence="1 2">Belongs to the small heat shock protein (HSP20) family.</text>
</comment>
<dbReference type="InterPro" id="IPR008978">
    <property type="entry name" value="HSP20-like_chaperone"/>
</dbReference>
<feature type="region of interest" description="Disordered" evidence="3">
    <location>
        <begin position="1099"/>
        <end position="1586"/>
    </location>
</feature>
<dbReference type="CDD" id="cd06526">
    <property type="entry name" value="metazoan_ACD"/>
    <property type="match status" value="2"/>
</dbReference>
<dbReference type="Proteomes" id="UP001497623">
    <property type="component" value="Unassembled WGS sequence"/>
</dbReference>
<feature type="compositionally biased region" description="Low complexity" evidence="3">
    <location>
        <begin position="591"/>
        <end position="603"/>
    </location>
</feature>
<reference evidence="5 6" key="1">
    <citation type="submission" date="2024-05" db="EMBL/GenBank/DDBJ databases">
        <authorList>
            <person name="Wallberg A."/>
        </authorList>
    </citation>
    <scope>NUCLEOTIDE SEQUENCE [LARGE SCALE GENOMIC DNA]</scope>
</reference>
<feature type="compositionally biased region" description="Polar residues" evidence="3">
    <location>
        <begin position="1479"/>
        <end position="1497"/>
    </location>
</feature>
<dbReference type="SUPFAM" id="SSF49764">
    <property type="entry name" value="HSP20-like chaperones"/>
    <property type="match status" value="2"/>
</dbReference>
<evidence type="ECO:0000313" key="5">
    <source>
        <dbReference type="EMBL" id="CAL4063902.1"/>
    </source>
</evidence>
<feature type="region of interest" description="Disordered" evidence="3">
    <location>
        <begin position="186"/>
        <end position="540"/>
    </location>
</feature>
<dbReference type="EMBL" id="CAXKWB010001291">
    <property type="protein sequence ID" value="CAL4063902.1"/>
    <property type="molecule type" value="Genomic_DNA"/>
</dbReference>
<evidence type="ECO:0000256" key="1">
    <source>
        <dbReference type="PROSITE-ProRule" id="PRU00285"/>
    </source>
</evidence>
<sequence>MVCETAGRVRPLLVNRRGGFLDDPFFQDAWDDYHHAVRRIVDRFNHGFFNSPRDRLRDSQYHNMYRTLRSARSNVTQQSTKFKDEGDHYKLVMDVHEFVGGEVTVRTSGGCVSVRGKLEEGGPPLDDGDSESSKASNISNKTLHRRFNLPPDADGEKVVSTLSNDAVLTVTIPKRSDVRVIPVTFEKDSSSDASSGRSGIKRHSITQPDLGPTPSKRTQEYKNSSISPDRQRKGSKSPDKSKRSESKNRRESNGEVNIEIIREEDMGRKRDKRRKNKDEESSQASIVDDDEIVERRNRRRKSVNERNKQSTDQQQKPEKKRGSDQGKRRSSKDDILDEQEKLGASSYQQENKGDLDRRRRSDSHGMNKKNEKRRSEGEVREFNIPIHIEGELDSPKLVNESQSSNFDSKNNVCNGIAQNEGKINPSYSNSKEVQEEVPISKISEASNKNEPKQRRLPSFTYKNIDGIKTEKENIEPSSKDPPWVYSMAYQDGVDTNLNDGNPSTKLENTSYLNKGVTEETQQSKDKKKEERKFNDYSNGDLKITDVLKRIKEKNIKICKDANELCDEINKNERLKNNCNDDNKDIKTPKQESSNENSPNNGSPLQRSPKLDSPKYRKQMNRHHDEESPNNSSMNLESQDNSQSKQDLSTNESPKIGRVIPIEKKQEHQEEDMFKDCWKNFSSTLQDVLARLQELSSDLGESRLMTSAEDGGQNQSGSAENKKSRRTSVATPPDEASRGGQEVGAGVGGTAPTVGPPTEGRPPTIPPSVYAPPRSPPRSADTAGGPPHPSNATTRDDAHDDRAGWLGGGAHGEALGQDQVAPFRLSDGVPDVPRWRSAGGGGGGVTTARGPPPRPASLALQPDVDSGTSHRHRPASLLLQELHTPQESVINDVPQETIQEFPAAPRPVRPTSLNVAPGGSLIDSLRKGSPVEALKDSFLTRLLTPTATPTTEGSTGGYNIPVEWGQGETVFRAALLPTDDTCASTAPVVGVVGTQRIPRTSSDTYTGTNEGVEASGAASQHPLLYSLGGAEKGFSTERPLPCARLSSQPPDPYTGGAGPSRPPTHRQTSPSPPPTRAPISPTNDADVDDIIAKAHRVIEETRRLAQAPTGSSDTVNDLSSDSRHRSSSSRRSGGASYNLQPNIENTRSSPDSNIPTPGQGLEDSGKYSKEEQFEDYSGPGVGEYSGSDTVPVDRSDQGHRSRPRHTGHQAREGRGGRGAVVGSGASAHVPSQSPPTQVHSAEGCDVIDTTTELHQDSVKSAEIGSGDVMGCAKRGVSGGGSGATSPPQVPPVEHAGRAPRQATRSAGARTTRADQPNKPRDASQAGMGGGFSSIRARTTSPSARQARGTTTSSSTSPASTPSGTFTARAAQRLHEGSTSATRTDDKQLPPYVRHNPPKPDSTKRHSGFGAVNSGNVGKMRDLWGSRQEKQKTPVSTPPLVRKASESPRSPRKTTPRATTPTRDSPKPRVESPGPRASPSRRLSSTNSTRAPSPGRSTNSTRAPSPGPTSGGRRRGSSGNTAAADSVPRAAPVTTKAHTKPNEQRRRDSQTSPEKISPGRGLGGHYASPKPRQKERTEPKEPPPQPTTFHQKLFKKLRDSSLQPDSETICFKESGGKYKLVMDVEAYVPGEIEVLQDDKVLTVKGRVELSTSDGGSTIRTFHRTFNIPNSAKEEDIDSALSQDGYLTVFVPKKRERVIKIELTD</sequence>
<feature type="domain" description="SHSP" evidence="4">
    <location>
        <begin position="1598"/>
        <end position="1702"/>
    </location>
</feature>
<feature type="compositionally biased region" description="Polar residues" evidence="3">
    <location>
        <begin position="493"/>
        <end position="512"/>
    </location>
</feature>
<dbReference type="PANTHER" id="PTHR45640:SF26">
    <property type="entry name" value="RE23625P"/>
    <property type="match status" value="1"/>
</dbReference>
<feature type="region of interest" description="Disordered" evidence="3">
    <location>
        <begin position="566"/>
        <end position="671"/>
    </location>
</feature>
<feature type="compositionally biased region" description="Polar residues" evidence="3">
    <location>
        <begin position="399"/>
        <end position="417"/>
    </location>
</feature>
<dbReference type="GO" id="GO:0005737">
    <property type="term" value="C:cytoplasm"/>
    <property type="evidence" value="ECO:0007669"/>
    <property type="project" value="TreeGrafter"/>
</dbReference>
<feature type="compositionally biased region" description="Pro residues" evidence="3">
    <location>
        <begin position="758"/>
        <end position="775"/>
    </location>
</feature>
<feature type="compositionally biased region" description="Basic and acidic residues" evidence="3">
    <location>
        <begin position="229"/>
        <end position="253"/>
    </location>
</feature>
<proteinExistence type="inferred from homology"/>
<evidence type="ECO:0000256" key="2">
    <source>
        <dbReference type="RuleBase" id="RU003616"/>
    </source>
</evidence>
<feature type="compositionally biased region" description="Polar residues" evidence="3">
    <location>
        <begin position="1134"/>
        <end position="1155"/>
    </location>
</feature>
<feature type="compositionally biased region" description="Polar residues" evidence="3">
    <location>
        <begin position="1107"/>
        <end position="1117"/>
    </location>
</feature>
<feature type="region of interest" description="Disordered" evidence="3">
    <location>
        <begin position="700"/>
        <end position="875"/>
    </location>
</feature>
<feature type="compositionally biased region" description="Polar residues" evidence="3">
    <location>
        <begin position="628"/>
        <end position="652"/>
    </location>
</feature>
<organism evidence="5 6">
    <name type="scientific">Meganyctiphanes norvegica</name>
    <name type="common">Northern krill</name>
    <name type="synonym">Thysanopoda norvegica</name>
    <dbReference type="NCBI Taxonomy" id="48144"/>
    <lineage>
        <taxon>Eukaryota</taxon>
        <taxon>Metazoa</taxon>
        <taxon>Ecdysozoa</taxon>
        <taxon>Arthropoda</taxon>
        <taxon>Crustacea</taxon>
        <taxon>Multicrustacea</taxon>
        <taxon>Malacostraca</taxon>
        <taxon>Eumalacostraca</taxon>
        <taxon>Eucarida</taxon>
        <taxon>Euphausiacea</taxon>
        <taxon>Euphausiidae</taxon>
        <taxon>Meganyctiphanes</taxon>
    </lineage>
</organism>
<feature type="region of interest" description="Disordered" evidence="3">
    <location>
        <begin position="1034"/>
        <end position="1086"/>
    </location>
</feature>
<protein>
    <recommendedName>
        <fullName evidence="4">SHSP domain-containing protein</fullName>
    </recommendedName>
</protein>
<gene>
    <name evidence="5" type="ORF">MNOR_LOCUS3699</name>
</gene>
<feature type="compositionally biased region" description="Basic and acidic residues" evidence="3">
    <location>
        <begin position="660"/>
        <end position="671"/>
    </location>
</feature>
<dbReference type="PROSITE" id="PS01031">
    <property type="entry name" value="SHSP"/>
    <property type="match status" value="2"/>
</dbReference>
<feature type="compositionally biased region" description="Basic and acidic residues" evidence="3">
    <location>
        <begin position="465"/>
        <end position="478"/>
    </location>
</feature>
<dbReference type="Gene3D" id="2.60.40.790">
    <property type="match status" value="2"/>
</dbReference>
<dbReference type="InterPro" id="IPR002068">
    <property type="entry name" value="A-crystallin/Hsp20_dom"/>
</dbReference>
<dbReference type="InterPro" id="IPR001436">
    <property type="entry name" value="Alpha-crystallin/sHSP_animal"/>
</dbReference>
<feature type="compositionally biased region" description="Polar residues" evidence="3">
    <location>
        <begin position="1228"/>
        <end position="1238"/>
    </location>
</feature>
<accession>A0AAV2PRA5</accession>
<feature type="region of interest" description="Disordered" evidence="3">
    <location>
        <begin position="993"/>
        <end position="1017"/>
    </location>
</feature>
<evidence type="ECO:0000259" key="4">
    <source>
        <dbReference type="PROSITE" id="PS01031"/>
    </source>
</evidence>
<feature type="compositionally biased region" description="Polar residues" evidence="3">
    <location>
        <begin position="996"/>
        <end position="1008"/>
    </location>
</feature>
<feature type="compositionally biased region" description="Basic and acidic residues" evidence="3">
    <location>
        <begin position="302"/>
        <end position="341"/>
    </location>
</feature>
<keyword evidence="6" id="KW-1185">Reference proteome</keyword>
<dbReference type="GO" id="GO:0051082">
    <property type="term" value="F:unfolded protein binding"/>
    <property type="evidence" value="ECO:0007669"/>
    <property type="project" value="TreeGrafter"/>
</dbReference>
<name>A0AAV2PRA5_MEGNR</name>
<feature type="compositionally biased region" description="Basic and acidic residues" evidence="3">
    <location>
        <begin position="1538"/>
        <end position="1547"/>
    </location>
</feature>
<feature type="compositionally biased region" description="Basic and acidic residues" evidence="3">
    <location>
        <begin position="351"/>
        <end position="381"/>
    </location>
</feature>
<comment type="caution">
    <text evidence="5">The sequence shown here is derived from an EMBL/GenBank/DDBJ whole genome shotgun (WGS) entry which is preliminary data.</text>
</comment>
<feature type="compositionally biased region" description="Low complexity" evidence="3">
    <location>
        <begin position="1299"/>
        <end position="1309"/>
    </location>
</feature>
<dbReference type="GO" id="GO:0005634">
    <property type="term" value="C:nucleus"/>
    <property type="evidence" value="ECO:0007669"/>
    <property type="project" value="TreeGrafter"/>
</dbReference>
<feature type="compositionally biased region" description="Basic and acidic residues" evidence="3">
    <location>
        <begin position="1570"/>
        <end position="1579"/>
    </location>
</feature>
<feature type="region of interest" description="Disordered" evidence="3">
    <location>
        <begin position="113"/>
        <end position="156"/>
    </location>
</feature>